<evidence type="ECO:0000256" key="4">
    <source>
        <dbReference type="ARBA" id="ARBA00022989"/>
    </source>
</evidence>
<dbReference type="AlphaFoldDB" id="A0A6G8APR6"/>
<dbReference type="GO" id="GO:0005886">
    <property type="term" value="C:plasma membrane"/>
    <property type="evidence" value="ECO:0007669"/>
    <property type="project" value="UniProtKB-SubCell"/>
</dbReference>
<sequence>MMTKDRWMDLGYLMVGSLFLALAINLVLSPNQLVAGGANGLAIILEKKFHSSLALTLYAINIPLLILSFVALGKEVGMKTILGSLIYPFFVGLTSFLPPLTSDPILSSIFGGVLAGLGLGLVFRGNASTGGTATIAQVINKFAKIPLGIAVFLIDGIIILSAGFVFNFDKVLFALICLFVISRVIDLVQVGGKPSKNILIISDKMTEVEAALLSKMEVGVTRIPITGGFDKNEKEMLMCVIPENKYHAVSECVLEIDSTSFLTVMPAQEVLGRGFSLAR</sequence>
<organism evidence="8 9">
    <name type="scientific">Vagococcus coleopterorum</name>
    <dbReference type="NCBI Taxonomy" id="2714946"/>
    <lineage>
        <taxon>Bacteria</taxon>
        <taxon>Bacillati</taxon>
        <taxon>Bacillota</taxon>
        <taxon>Bacilli</taxon>
        <taxon>Lactobacillales</taxon>
        <taxon>Enterococcaceae</taxon>
        <taxon>Vagococcus</taxon>
    </lineage>
</organism>
<dbReference type="EMBL" id="CP049886">
    <property type="protein sequence ID" value="QIL46970.1"/>
    <property type="molecule type" value="Genomic_DNA"/>
</dbReference>
<evidence type="ECO:0000256" key="6">
    <source>
        <dbReference type="SAM" id="Phobius"/>
    </source>
</evidence>
<evidence type="ECO:0000256" key="5">
    <source>
        <dbReference type="ARBA" id="ARBA00023136"/>
    </source>
</evidence>
<protein>
    <submittedName>
        <fullName evidence="8">YitT family protein</fullName>
    </submittedName>
</protein>
<gene>
    <name evidence="8" type="ORF">G7081_01040</name>
</gene>
<keyword evidence="3 6" id="KW-0812">Transmembrane</keyword>
<name>A0A6G8APR6_9ENTE</name>
<feature type="domain" description="DUF2179" evidence="7">
    <location>
        <begin position="219"/>
        <end position="272"/>
    </location>
</feature>
<dbReference type="PIRSF" id="PIRSF006483">
    <property type="entry name" value="Membrane_protein_YitT"/>
    <property type="match status" value="1"/>
</dbReference>
<keyword evidence="2" id="KW-1003">Cell membrane</keyword>
<reference evidence="8 9" key="1">
    <citation type="submission" date="2020-03" db="EMBL/GenBank/DDBJ databases">
        <title>Vagococcus sp. nov., isolated from beetles.</title>
        <authorList>
            <person name="Hyun D.-W."/>
            <person name="Bae J.-W."/>
        </authorList>
    </citation>
    <scope>NUCLEOTIDE SEQUENCE [LARGE SCALE GENOMIC DNA]</scope>
    <source>
        <strain evidence="8 9">HDW17A</strain>
    </source>
</reference>
<dbReference type="Pfam" id="PF10035">
    <property type="entry name" value="DUF2179"/>
    <property type="match status" value="1"/>
</dbReference>
<dbReference type="Pfam" id="PF02588">
    <property type="entry name" value="YitT_membrane"/>
    <property type="match status" value="1"/>
</dbReference>
<feature type="transmembrane region" description="Helical" evidence="6">
    <location>
        <begin position="80"/>
        <end position="99"/>
    </location>
</feature>
<feature type="transmembrane region" description="Helical" evidence="6">
    <location>
        <begin position="52"/>
        <end position="73"/>
    </location>
</feature>
<evidence type="ECO:0000256" key="2">
    <source>
        <dbReference type="ARBA" id="ARBA00022475"/>
    </source>
</evidence>
<keyword evidence="5 6" id="KW-0472">Membrane</keyword>
<keyword evidence="4 6" id="KW-1133">Transmembrane helix</keyword>
<dbReference type="InterPro" id="IPR015867">
    <property type="entry name" value="N-reg_PII/ATP_PRibTrfase_C"/>
</dbReference>
<comment type="subcellular location">
    <subcellularLocation>
        <location evidence="1">Cell membrane</location>
        <topology evidence="1">Multi-pass membrane protein</topology>
    </subcellularLocation>
</comment>
<dbReference type="Proteomes" id="UP000500890">
    <property type="component" value="Chromosome"/>
</dbReference>
<accession>A0A6G8APR6</accession>
<dbReference type="PANTHER" id="PTHR33545">
    <property type="entry name" value="UPF0750 MEMBRANE PROTEIN YITT-RELATED"/>
    <property type="match status" value="1"/>
</dbReference>
<evidence type="ECO:0000256" key="3">
    <source>
        <dbReference type="ARBA" id="ARBA00022692"/>
    </source>
</evidence>
<dbReference type="Gene3D" id="3.30.70.120">
    <property type="match status" value="1"/>
</dbReference>
<dbReference type="KEGG" id="vah:G7081_01040"/>
<dbReference type="CDD" id="cd16380">
    <property type="entry name" value="YitT_C"/>
    <property type="match status" value="1"/>
</dbReference>
<proteinExistence type="predicted"/>
<evidence type="ECO:0000256" key="1">
    <source>
        <dbReference type="ARBA" id="ARBA00004651"/>
    </source>
</evidence>
<evidence type="ECO:0000259" key="7">
    <source>
        <dbReference type="Pfam" id="PF10035"/>
    </source>
</evidence>
<evidence type="ECO:0000313" key="8">
    <source>
        <dbReference type="EMBL" id="QIL46970.1"/>
    </source>
</evidence>
<dbReference type="PANTHER" id="PTHR33545:SF9">
    <property type="entry name" value="UPF0750 MEMBRANE PROTEIN YITE"/>
    <property type="match status" value="1"/>
</dbReference>
<feature type="transmembrane region" description="Helical" evidence="6">
    <location>
        <begin position="145"/>
        <end position="165"/>
    </location>
</feature>
<dbReference type="InterPro" id="IPR019264">
    <property type="entry name" value="DUF2179"/>
</dbReference>
<evidence type="ECO:0000313" key="9">
    <source>
        <dbReference type="Proteomes" id="UP000500890"/>
    </source>
</evidence>
<keyword evidence="9" id="KW-1185">Reference proteome</keyword>
<dbReference type="InterPro" id="IPR051461">
    <property type="entry name" value="UPF0750_membrane"/>
</dbReference>
<dbReference type="InterPro" id="IPR003740">
    <property type="entry name" value="YitT"/>
</dbReference>
<feature type="transmembrane region" description="Helical" evidence="6">
    <location>
        <begin position="105"/>
        <end position="124"/>
    </location>
</feature>